<dbReference type="EMBL" id="BNAW01000014">
    <property type="protein sequence ID" value="GHG15770.1"/>
    <property type="molecule type" value="Genomic_DNA"/>
</dbReference>
<evidence type="ECO:0000256" key="1">
    <source>
        <dbReference type="SAM" id="MobiDB-lite"/>
    </source>
</evidence>
<sequence length="70" mass="6576">MELGTELGSGTGASEVGGASDVDGAVAVGVGSSAPAGPANTPASRAAAATTEKHRASGLAVLDLFTNSHP</sequence>
<keyword evidence="3" id="KW-1185">Reference proteome</keyword>
<organism evidence="2 3">
    <name type="scientific">Amycolatopsis bullii</name>
    <dbReference type="NCBI Taxonomy" id="941987"/>
    <lineage>
        <taxon>Bacteria</taxon>
        <taxon>Bacillati</taxon>
        <taxon>Actinomycetota</taxon>
        <taxon>Actinomycetes</taxon>
        <taxon>Pseudonocardiales</taxon>
        <taxon>Pseudonocardiaceae</taxon>
        <taxon>Amycolatopsis</taxon>
    </lineage>
</organism>
<feature type="region of interest" description="Disordered" evidence="1">
    <location>
        <begin position="28"/>
        <end position="53"/>
    </location>
</feature>
<feature type="compositionally biased region" description="Low complexity" evidence="1">
    <location>
        <begin position="28"/>
        <end position="50"/>
    </location>
</feature>
<accession>A0ABQ3KDE0</accession>
<evidence type="ECO:0000313" key="3">
    <source>
        <dbReference type="Proteomes" id="UP000649955"/>
    </source>
</evidence>
<evidence type="ECO:0000313" key="2">
    <source>
        <dbReference type="EMBL" id="GHG15770.1"/>
    </source>
</evidence>
<feature type="region of interest" description="Disordered" evidence="1">
    <location>
        <begin position="1"/>
        <end position="20"/>
    </location>
</feature>
<name>A0ABQ3KDE0_9PSEU</name>
<dbReference type="Proteomes" id="UP000649955">
    <property type="component" value="Unassembled WGS sequence"/>
</dbReference>
<proteinExistence type="predicted"/>
<protein>
    <submittedName>
        <fullName evidence="2">Uncharacterized protein</fullName>
    </submittedName>
</protein>
<comment type="caution">
    <text evidence="2">The sequence shown here is derived from an EMBL/GenBank/DDBJ whole genome shotgun (WGS) entry which is preliminary data.</text>
</comment>
<reference evidence="3" key="1">
    <citation type="journal article" date="2019" name="Int. J. Syst. Evol. Microbiol.">
        <title>The Global Catalogue of Microorganisms (GCM) 10K type strain sequencing project: providing services to taxonomists for standard genome sequencing and annotation.</title>
        <authorList>
            <consortium name="The Broad Institute Genomics Platform"/>
            <consortium name="The Broad Institute Genome Sequencing Center for Infectious Disease"/>
            <person name="Wu L."/>
            <person name="Ma J."/>
        </authorList>
    </citation>
    <scope>NUCLEOTIDE SEQUENCE [LARGE SCALE GENOMIC DNA]</scope>
    <source>
        <strain evidence="3">CGMCC 4.7680</strain>
    </source>
</reference>
<gene>
    <name evidence="2" type="ORF">GCM10017567_37320</name>
</gene>